<protein>
    <submittedName>
        <fullName evidence="1">Uncharacterized protein</fullName>
    </submittedName>
</protein>
<reference evidence="1" key="1">
    <citation type="submission" date="2022-10" db="EMBL/GenBank/DDBJ databases">
        <title>Chitinophaga sp. nov., isolated from soil.</title>
        <authorList>
            <person name="Jeon C.O."/>
        </authorList>
    </citation>
    <scope>NUCLEOTIDE SEQUENCE</scope>
    <source>
        <strain evidence="1">R8</strain>
    </source>
</reference>
<keyword evidence="2" id="KW-1185">Reference proteome</keyword>
<sequence>MDEKLLKEAEELRKQAKSTGKANIKYKLVSGNDQPLAKVIKTQAQADAFMKLLKSL</sequence>
<gene>
    <name evidence="1" type="ORF">MKQ68_25315</name>
</gene>
<dbReference type="EMBL" id="CP107006">
    <property type="protein sequence ID" value="UYQ93405.1"/>
    <property type="molecule type" value="Genomic_DNA"/>
</dbReference>
<evidence type="ECO:0000313" key="1">
    <source>
        <dbReference type="EMBL" id="UYQ93405.1"/>
    </source>
</evidence>
<accession>A0ABY6J194</accession>
<dbReference type="RefSeq" id="WP_244841102.1">
    <property type="nucleotide sequence ID" value="NZ_CP107006.1"/>
</dbReference>
<organism evidence="1 2">
    <name type="scientific">Chitinophaga horti</name>
    <dbReference type="NCBI Taxonomy" id="2920382"/>
    <lineage>
        <taxon>Bacteria</taxon>
        <taxon>Pseudomonadati</taxon>
        <taxon>Bacteroidota</taxon>
        <taxon>Chitinophagia</taxon>
        <taxon>Chitinophagales</taxon>
        <taxon>Chitinophagaceae</taxon>
        <taxon>Chitinophaga</taxon>
    </lineage>
</organism>
<dbReference type="Proteomes" id="UP001162741">
    <property type="component" value="Chromosome"/>
</dbReference>
<evidence type="ECO:0000313" key="2">
    <source>
        <dbReference type="Proteomes" id="UP001162741"/>
    </source>
</evidence>
<name>A0ABY6J194_9BACT</name>
<proteinExistence type="predicted"/>